<feature type="domain" description="ERCC4" evidence="15">
    <location>
        <begin position="431"/>
        <end position="701"/>
    </location>
</feature>
<dbReference type="GO" id="GO:0005634">
    <property type="term" value="C:nucleus"/>
    <property type="evidence" value="ECO:0007669"/>
    <property type="project" value="UniProtKB-SubCell"/>
</dbReference>
<evidence type="ECO:0000256" key="14">
    <source>
        <dbReference type="SAM" id="MobiDB-lite"/>
    </source>
</evidence>
<dbReference type="GO" id="GO:0008821">
    <property type="term" value="F:crossover junction DNA endonuclease activity"/>
    <property type="evidence" value="ECO:0007669"/>
    <property type="project" value="TreeGrafter"/>
</dbReference>
<evidence type="ECO:0000256" key="3">
    <source>
        <dbReference type="ARBA" id="ARBA00005313"/>
    </source>
</evidence>
<keyword evidence="13" id="KW-0469">Meiosis</keyword>
<dbReference type="InterPro" id="IPR006166">
    <property type="entry name" value="ERCC4_domain"/>
</dbReference>
<dbReference type="AlphaFoldDB" id="A0A2T3ZW55"/>
<sequence>MAPHVIDLISSSPPLPASLGPPATEAAEAAAAYSSPSLPLSIIATDGDRNQRRRPHSPQLFVSSEFDFAFDITDNEPARQDTRNAKRPRISKSPPRSPSRMPANPPRAAPPPFLSTTNNRPSRLEFDPIEFTSSIDPDTPIVQHNANNAGSRFAQPQPAQTNKAHPEISLNSDPFASSPPPTSLVAPEERAKKRKTTTIITDEFSDPFASSPLPPVLAPPPPREPHKPKEQPESLCQKVNVDEFSDPFTSSQDFNLLLPINASTPRRAASVEIVDYSRRQKHWDPISSSAPEKTPRVSSPKKATTAGPAVINIDSDSSGTSEDEFPDIADFNASHPRPRPRSPIRRSRSDIVSSRSSRPKQSATSTIAARTAEQRARDKEAQAAAKAVEKERKRQEKEQLKEAKALEKERAAALAEVNKVRTDKKVSTPEMILIMPSSVNEGLKVQLETLLDGLSVEYTTRESPIGNAFKWARKVRSRFDDEMGRWEPIPLQIKSEKHVLILLTADEFVDMAVSDSVDSNVSRTKRHFPGHELIYLVEGINLWVRKNRNIRNRRFTSGVRAQEQPDSEARATAASTTPAPRRRRNNAAVEEYISEDIVEDAMLRLQVEHDVLIHHTAVPLETAQWIVAFTQHISTIPYKKMRDKMTSAAGFCMESGQVRTGDDARDTYVRLLQEIARVTAPIAYGIVSEFGTVSELVRGLEEGGPLRLENVRKSANKDGAVSDRAVGQAVSRRIHKVFTGRDEMSTDV</sequence>
<keyword evidence="10" id="KW-0233">DNA recombination</keyword>
<evidence type="ECO:0000256" key="4">
    <source>
        <dbReference type="ARBA" id="ARBA00022722"/>
    </source>
</evidence>
<gene>
    <name evidence="16" type="ORF">M431DRAFT_513320</name>
</gene>
<evidence type="ECO:0000313" key="17">
    <source>
        <dbReference type="Proteomes" id="UP000241690"/>
    </source>
</evidence>
<feature type="compositionally biased region" description="Basic residues" evidence="14">
    <location>
        <begin position="336"/>
        <end position="346"/>
    </location>
</feature>
<feature type="compositionally biased region" description="Low complexity" evidence="14">
    <location>
        <begin position="570"/>
        <end position="579"/>
    </location>
</feature>
<dbReference type="Gene3D" id="1.10.150.670">
    <property type="entry name" value="Crossover junction endonuclease EME1, DNA-binding domain"/>
    <property type="match status" value="1"/>
</dbReference>
<dbReference type="InterPro" id="IPR047521">
    <property type="entry name" value="XPF_nuclease_EME1_ascomycetes"/>
</dbReference>
<evidence type="ECO:0000256" key="6">
    <source>
        <dbReference type="ARBA" id="ARBA00022759"/>
    </source>
</evidence>
<evidence type="ECO:0000256" key="12">
    <source>
        <dbReference type="ARBA" id="ARBA00023242"/>
    </source>
</evidence>
<dbReference type="PANTHER" id="PTHR21077:SF5">
    <property type="entry name" value="CROSSOVER JUNCTION ENDONUCLEASE MMS4"/>
    <property type="match status" value="1"/>
</dbReference>
<comment type="similarity">
    <text evidence="3">Belongs to the EME1/MMS4 family.</text>
</comment>
<dbReference type="EMBL" id="KZ679695">
    <property type="protein sequence ID" value="PTB49042.1"/>
    <property type="molecule type" value="Genomic_DNA"/>
</dbReference>
<evidence type="ECO:0000256" key="2">
    <source>
        <dbReference type="ARBA" id="ARBA00004123"/>
    </source>
</evidence>
<dbReference type="GO" id="GO:0006302">
    <property type="term" value="P:double-strand break repair"/>
    <property type="evidence" value="ECO:0007669"/>
    <property type="project" value="TreeGrafter"/>
</dbReference>
<dbReference type="GO" id="GO:0031297">
    <property type="term" value="P:replication fork processing"/>
    <property type="evidence" value="ECO:0007669"/>
    <property type="project" value="TreeGrafter"/>
</dbReference>
<feature type="compositionally biased region" description="Pro residues" evidence="14">
    <location>
        <begin position="212"/>
        <end position="222"/>
    </location>
</feature>
<evidence type="ECO:0000256" key="8">
    <source>
        <dbReference type="ARBA" id="ARBA00022801"/>
    </source>
</evidence>
<dbReference type="CDD" id="cd20085">
    <property type="entry name" value="XPF_nuclease_Mms4"/>
    <property type="match status" value="1"/>
</dbReference>
<feature type="region of interest" description="Disordered" evidence="14">
    <location>
        <begin position="72"/>
        <end position="239"/>
    </location>
</feature>
<dbReference type="GeneID" id="36628566"/>
<dbReference type="GO" id="GO:0031573">
    <property type="term" value="P:mitotic intra-S DNA damage checkpoint signaling"/>
    <property type="evidence" value="ECO:0007669"/>
    <property type="project" value="TreeGrafter"/>
</dbReference>
<dbReference type="FunFam" id="1.10.150.670:FF:000004">
    <property type="entry name" value="Crossover junction endonuclease EME1"/>
    <property type="match status" value="1"/>
</dbReference>
<feature type="compositionally biased region" description="Basic and acidic residues" evidence="14">
    <location>
        <begin position="223"/>
        <end position="232"/>
    </location>
</feature>
<feature type="compositionally biased region" description="Low complexity" evidence="14">
    <location>
        <begin position="197"/>
        <end position="211"/>
    </location>
</feature>
<dbReference type="SMART" id="SM00891">
    <property type="entry name" value="ERCC4"/>
    <property type="match status" value="1"/>
</dbReference>
<dbReference type="RefSeq" id="XP_024768719.1">
    <property type="nucleotide sequence ID" value="XM_024919997.1"/>
</dbReference>
<feature type="compositionally biased region" description="Low complexity" evidence="14">
    <location>
        <begin position="91"/>
        <end position="102"/>
    </location>
</feature>
<feature type="compositionally biased region" description="Pro residues" evidence="14">
    <location>
        <begin position="103"/>
        <end position="113"/>
    </location>
</feature>
<dbReference type="Pfam" id="PF02732">
    <property type="entry name" value="ERCC4"/>
    <property type="match status" value="1"/>
</dbReference>
<protein>
    <recommendedName>
        <fullName evidence="15">ERCC4 domain-containing protein</fullName>
    </recommendedName>
</protein>
<reference evidence="16 17" key="1">
    <citation type="submission" date="2016-07" db="EMBL/GenBank/DDBJ databases">
        <title>Multiple horizontal gene transfer events from other fungi enriched the ability of initially mycotrophic Trichoderma (Ascomycota) to feed on dead plant biomass.</title>
        <authorList>
            <consortium name="DOE Joint Genome Institute"/>
            <person name="Aerts A."/>
            <person name="Atanasova L."/>
            <person name="Chenthamara K."/>
            <person name="Zhang J."/>
            <person name="Grujic M."/>
            <person name="Henrissat B."/>
            <person name="Kuo A."/>
            <person name="Salamov A."/>
            <person name="Lipzen A."/>
            <person name="Labutti K."/>
            <person name="Barry K."/>
            <person name="Miao Y."/>
            <person name="Rahimi M.J."/>
            <person name="Shen Q."/>
            <person name="Grigoriev I.V."/>
            <person name="Kubicek C.P."/>
            <person name="Druzhinina I.S."/>
        </authorList>
    </citation>
    <scope>NUCLEOTIDE SEQUENCE [LARGE SCALE GENOMIC DNA]</scope>
    <source>
        <strain evidence="16 17">CBS 226.95</strain>
    </source>
</reference>
<dbReference type="InterPro" id="IPR042530">
    <property type="entry name" value="EME1/EME2_C"/>
</dbReference>
<comment type="subcellular location">
    <subcellularLocation>
        <location evidence="2">Nucleus</location>
    </subcellularLocation>
</comment>
<dbReference type="STRING" id="983964.A0A2T3ZW55"/>
<keyword evidence="8" id="KW-0378">Hydrolase</keyword>
<feature type="compositionally biased region" description="Polar residues" evidence="14">
    <location>
        <begin position="131"/>
        <end position="150"/>
    </location>
</feature>
<evidence type="ECO:0000256" key="5">
    <source>
        <dbReference type="ARBA" id="ARBA00022723"/>
    </source>
</evidence>
<comment type="cofactor">
    <cofactor evidence="1">
        <name>Mg(2+)</name>
        <dbReference type="ChEBI" id="CHEBI:18420"/>
    </cofactor>
</comment>
<keyword evidence="12" id="KW-0539">Nucleus</keyword>
<accession>A0A2T3ZW55</accession>
<keyword evidence="9" id="KW-0460">Magnesium</keyword>
<proteinExistence type="inferred from homology"/>
<keyword evidence="6" id="KW-0255">Endonuclease</keyword>
<feature type="region of interest" description="Disordered" evidence="14">
    <location>
        <begin position="276"/>
        <end position="403"/>
    </location>
</feature>
<evidence type="ECO:0000256" key="11">
    <source>
        <dbReference type="ARBA" id="ARBA00023204"/>
    </source>
</evidence>
<feature type="compositionally biased region" description="Basic and acidic residues" evidence="14">
    <location>
        <begin position="372"/>
        <end position="403"/>
    </location>
</feature>
<evidence type="ECO:0000313" key="16">
    <source>
        <dbReference type="EMBL" id="PTB49042.1"/>
    </source>
</evidence>
<organism evidence="16 17">
    <name type="scientific">Trichoderma harzianum CBS 226.95</name>
    <dbReference type="NCBI Taxonomy" id="983964"/>
    <lineage>
        <taxon>Eukaryota</taxon>
        <taxon>Fungi</taxon>
        <taxon>Dikarya</taxon>
        <taxon>Ascomycota</taxon>
        <taxon>Pezizomycotina</taxon>
        <taxon>Sordariomycetes</taxon>
        <taxon>Hypocreomycetidae</taxon>
        <taxon>Hypocreales</taxon>
        <taxon>Hypocreaceae</taxon>
        <taxon>Trichoderma</taxon>
    </lineage>
</organism>
<feature type="compositionally biased region" description="Polar residues" evidence="14">
    <location>
        <begin position="157"/>
        <end position="175"/>
    </location>
</feature>
<dbReference type="GO" id="GO:0046872">
    <property type="term" value="F:metal ion binding"/>
    <property type="evidence" value="ECO:0007669"/>
    <property type="project" value="UniProtKB-KW"/>
</dbReference>
<name>A0A2T3ZW55_TRIHA</name>
<keyword evidence="11" id="KW-0234">DNA repair</keyword>
<dbReference type="Gene3D" id="3.40.50.10130">
    <property type="match status" value="1"/>
</dbReference>
<dbReference type="GO" id="GO:0000712">
    <property type="term" value="P:resolution of meiotic recombination intermediates"/>
    <property type="evidence" value="ECO:0007669"/>
    <property type="project" value="TreeGrafter"/>
</dbReference>
<dbReference type="Proteomes" id="UP000241690">
    <property type="component" value="Unassembled WGS sequence"/>
</dbReference>
<evidence type="ECO:0000256" key="1">
    <source>
        <dbReference type="ARBA" id="ARBA00001946"/>
    </source>
</evidence>
<keyword evidence="5" id="KW-0479">Metal-binding</keyword>
<keyword evidence="17" id="KW-1185">Reference proteome</keyword>
<keyword evidence="4" id="KW-0540">Nuclease</keyword>
<dbReference type="InterPro" id="IPR033310">
    <property type="entry name" value="Mms4/EME1/EME2"/>
</dbReference>
<evidence type="ECO:0000256" key="7">
    <source>
        <dbReference type="ARBA" id="ARBA00022763"/>
    </source>
</evidence>
<feature type="compositionally biased region" description="Low complexity" evidence="14">
    <location>
        <begin position="17"/>
        <end position="45"/>
    </location>
</feature>
<feature type="region of interest" description="Disordered" evidence="14">
    <location>
        <begin position="1"/>
        <end position="60"/>
    </location>
</feature>
<feature type="region of interest" description="Disordered" evidence="14">
    <location>
        <begin position="555"/>
        <end position="586"/>
    </location>
</feature>
<evidence type="ECO:0000256" key="9">
    <source>
        <dbReference type="ARBA" id="ARBA00022842"/>
    </source>
</evidence>
<evidence type="ECO:0000259" key="15">
    <source>
        <dbReference type="SMART" id="SM00891"/>
    </source>
</evidence>
<dbReference type="GO" id="GO:0003677">
    <property type="term" value="F:DNA binding"/>
    <property type="evidence" value="ECO:0007669"/>
    <property type="project" value="InterPro"/>
</dbReference>
<dbReference type="GO" id="GO:0048476">
    <property type="term" value="C:Holliday junction resolvase complex"/>
    <property type="evidence" value="ECO:0007669"/>
    <property type="project" value="InterPro"/>
</dbReference>
<evidence type="ECO:0000256" key="13">
    <source>
        <dbReference type="ARBA" id="ARBA00023254"/>
    </source>
</evidence>
<evidence type="ECO:0000256" key="10">
    <source>
        <dbReference type="ARBA" id="ARBA00023172"/>
    </source>
</evidence>
<keyword evidence="7" id="KW-0227">DNA damage</keyword>
<dbReference type="PANTHER" id="PTHR21077">
    <property type="entry name" value="EME1 PROTEIN"/>
    <property type="match status" value="1"/>
</dbReference>